<dbReference type="RefSeq" id="WP_110999539.1">
    <property type="nucleotide sequence ID" value="NZ_QKTW01000018.1"/>
</dbReference>
<protein>
    <recommendedName>
        <fullName evidence="2">Secretion system C-terminal sorting domain-containing protein</fullName>
    </recommendedName>
</protein>
<dbReference type="NCBIfam" id="TIGR04183">
    <property type="entry name" value="Por_Secre_tail"/>
    <property type="match status" value="1"/>
</dbReference>
<dbReference type="Pfam" id="PF18962">
    <property type="entry name" value="Por_Secre_tail"/>
    <property type="match status" value="1"/>
</dbReference>
<dbReference type="OrthoDB" id="740055at2"/>
<dbReference type="AlphaFoldDB" id="A0A2W2AWU0"/>
<proteinExistence type="predicted"/>
<dbReference type="Proteomes" id="UP000248745">
    <property type="component" value="Unassembled WGS sequence"/>
</dbReference>
<gene>
    <name evidence="3" type="ORF">DN068_13920</name>
</gene>
<reference evidence="3 4" key="1">
    <citation type="submission" date="2018-06" db="EMBL/GenBank/DDBJ databases">
        <title>Mucibacter soli gen. nov., sp. nov., a new member of the family Chitinophagaceae producing mucin.</title>
        <authorList>
            <person name="Kim M.-K."/>
            <person name="Park S."/>
            <person name="Kim T.-S."/>
            <person name="Joung Y."/>
            <person name="Han J.-H."/>
            <person name="Kim S.B."/>
        </authorList>
    </citation>
    <scope>NUCLEOTIDE SEQUENCE [LARGE SCALE GENOMIC DNA]</scope>
    <source>
        <strain evidence="3 4">R1-15</strain>
    </source>
</reference>
<keyword evidence="4" id="KW-1185">Reference proteome</keyword>
<evidence type="ECO:0000259" key="2">
    <source>
        <dbReference type="Pfam" id="PF18962"/>
    </source>
</evidence>
<comment type="caution">
    <text evidence="3">The sequence shown here is derived from an EMBL/GenBank/DDBJ whole genome shotgun (WGS) entry which is preliminary data.</text>
</comment>
<dbReference type="InterPro" id="IPR026444">
    <property type="entry name" value="Secre_tail"/>
</dbReference>
<dbReference type="EMBL" id="QKTW01000018">
    <property type="protein sequence ID" value="PZF72444.1"/>
    <property type="molecule type" value="Genomic_DNA"/>
</dbReference>
<organism evidence="3 4">
    <name type="scientific">Taibaiella soli</name>
    <dbReference type="NCBI Taxonomy" id="1649169"/>
    <lineage>
        <taxon>Bacteria</taxon>
        <taxon>Pseudomonadati</taxon>
        <taxon>Bacteroidota</taxon>
        <taxon>Chitinophagia</taxon>
        <taxon>Chitinophagales</taxon>
        <taxon>Chitinophagaceae</taxon>
        <taxon>Taibaiella</taxon>
    </lineage>
</organism>
<keyword evidence="1" id="KW-0732">Signal</keyword>
<feature type="signal peptide" evidence="1">
    <location>
        <begin position="1"/>
        <end position="19"/>
    </location>
</feature>
<feature type="domain" description="Secretion system C-terminal sorting" evidence="2">
    <location>
        <begin position="366"/>
        <end position="441"/>
    </location>
</feature>
<feature type="chain" id="PRO_5015946105" description="Secretion system C-terminal sorting domain-containing protein" evidence="1">
    <location>
        <begin position="20"/>
        <end position="445"/>
    </location>
</feature>
<accession>A0A2W2AWU0</accession>
<sequence>MKRFLLLSTFGVLALGANAQFKQNFTPVSGGENFHKIVRPVTTPRPVNKTTSGGGRWYNAAFAYASANQIDDVTFDDADHAALCLMWQDSTVRYSDDTTIGITYQSMAQMFQPQATVFTDPTIDYNAGQIGISNSDAYTIDSVKIRGRYERQYTGYTDTMILRVVYETSSMNFAEFSFDATTTANHGIDTFSAILWDLSDYQTNPVTQIPYSTGTGKTLRDTTFIIPLNDATFADSSADGLHEIATPVGLSMLAGKKASVSATFKSGTNYVAGQADTAYNYFAFMSHKTNAGDFVTYFAGDRNISYMLTKDSQQVNTTLGLYYPTIGFTNQAYPYELHDVSWKVTCNTCNTTGINTPGKVVAVKAYPNPAINTVNIPVTVSDKANVEVSLINTIGQVVDVKSLGNVNAGQTATATFSTAKLANGIYIYSVNADGQRTTGRIAVSH</sequence>
<evidence type="ECO:0000256" key="1">
    <source>
        <dbReference type="SAM" id="SignalP"/>
    </source>
</evidence>
<evidence type="ECO:0000313" key="4">
    <source>
        <dbReference type="Proteomes" id="UP000248745"/>
    </source>
</evidence>
<evidence type="ECO:0000313" key="3">
    <source>
        <dbReference type="EMBL" id="PZF72444.1"/>
    </source>
</evidence>
<name>A0A2W2AWU0_9BACT</name>